<protein>
    <submittedName>
        <fullName evidence="2">Exonuclease R569</fullName>
    </submittedName>
</protein>
<keyword evidence="2" id="KW-0269">Exonuclease</keyword>
<sequence>MESSVACELWNDAPKDDVKFSTYVGDDDTTTLSHLTENVPYGVEKWTLQALGIDPGENCIAHGIVMDKKHASDMVRKSKKEFKVRRHQLQTQRLSKNTKREAKEGQTYQTGIGLNLDTTGKKENKKQTKGTLTVLGADSSKITMEERLEFEKLVPRFIQRPTKLTRDISPGASRVNDLTVQYIHGKRVLCKNAYPVNSVSPGDALSSFVKFIRCCINTVVVPNSKTILLGHNSSTFDIPTLFRSSDNSFKDQLTEMNVYLGDTLPLTRSLIKNKHASLKQENGEFCKANLCSLYECLFKKEFAAHDALEDVTAHRKIFLGPEIDINTETLINGCGIHTVREAQADLVYIDDRNDLLETHKGNLPPTHDDKERKSPRVTTNTRVLQSILGFLKTNASTTN</sequence>
<dbReference type="SUPFAM" id="SSF53098">
    <property type="entry name" value="Ribonuclease H-like"/>
    <property type="match status" value="1"/>
</dbReference>
<evidence type="ECO:0000256" key="1">
    <source>
        <dbReference type="SAM" id="MobiDB-lite"/>
    </source>
</evidence>
<feature type="compositionally biased region" description="Basic and acidic residues" evidence="1">
    <location>
        <begin position="358"/>
        <end position="374"/>
    </location>
</feature>
<keyword evidence="2" id="KW-0540">Nuclease</keyword>
<reference evidence="2" key="1">
    <citation type="submission" date="2020-04" db="EMBL/GenBank/DDBJ databases">
        <authorList>
            <person name="Alioto T."/>
            <person name="Alioto T."/>
            <person name="Gomez Garrido J."/>
        </authorList>
    </citation>
    <scope>NUCLEOTIDE SEQUENCE</scope>
    <source>
        <strain evidence="2">A484AB</strain>
    </source>
</reference>
<comment type="caution">
    <text evidence="2">The sequence shown here is derived from an EMBL/GenBank/DDBJ whole genome shotgun (WGS) entry which is preliminary data.</text>
</comment>
<dbReference type="GO" id="GO:0003676">
    <property type="term" value="F:nucleic acid binding"/>
    <property type="evidence" value="ECO:0007669"/>
    <property type="project" value="InterPro"/>
</dbReference>
<dbReference type="Gene3D" id="3.30.420.10">
    <property type="entry name" value="Ribonuclease H-like superfamily/Ribonuclease H"/>
    <property type="match status" value="1"/>
</dbReference>
<dbReference type="OrthoDB" id="6119199at2759"/>
<dbReference type="AlphaFoldDB" id="A0A7D9DLJ3"/>
<dbReference type="EMBL" id="CACRXK020001219">
    <property type="protein sequence ID" value="CAB3987707.1"/>
    <property type="molecule type" value="Genomic_DNA"/>
</dbReference>
<gene>
    <name evidence="2" type="ORF">PACLA_8A016871</name>
</gene>
<keyword evidence="3" id="KW-1185">Reference proteome</keyword>
<feature type="region of interest" description="Disordered" evidence="1">
    <location>
        <begin position="358"/>
        <end position="378"/>
    </location>
</feature>
<name>A0A7D9DLJ3_PARCT</name>
<keyword evidence="2" id="KW-0378">Hydrolase</keyword>
<proteinExistence type="predicted"/>
<accession>A0A7D9DLJ3</accession>
<dbReference type="InterPro" id="IPR012337">
    <property type="entry name" value="RNaseH-like_sf"/>
</dbReference>
<dbReference type="Proteomes" id="UP001152795">
    <property type="component" value="Unassembled WGS sequence"/>
</dbReference>
<dbReference type="GO" id="GO:0004527">
    <property type="term" value="F:exonuclease activity"/>
    <property type="evidence" value="ECO:0007669"/>
    <property type="project" value="UniProtKB-KW"/>
</dbReference>
<dbReference type="InterPro" id="IPR036397">
    <property type="entry name" value="RNaseH_sf"/>
</dbReference>
<evidence type="ECO:0000313" key="2">
    <source>
        <dbReference type="EMBL" id="CAB3987707.1"/>
    </source>
</evidence>
<organism evidence="2 3">
    <name type="scientific">Paramuricea clavata</name>
    <name type="common">Red gorgonian</name>
    <name type="synonym">Violescent sea-whip</name>
    <dbReference type="NCBI Taxonomy" id="317549"/>
    <lineage>
        <taxon>Eukaryota</taxon>
        <taxon>Metazoa</taxon>
        <taxon>Cnidaria</taxon>
        <taxon>Anthozoa</taxon>
        <taxon>Octocorallia</taxon>
        <taxon>Malacalcyonacea</taxon>
        <taxon>Plexauridae</taxon>
        <taxon>Paramuricea</taxon>
    </lineage>
</organism>
<evidence type="ECO:0000313" key="3">
    <source>
        <dbReference type="Proteomes" id="UP001152795"/>
    </source>
</evidence>